<organism evidence="3">
    <name type="scientific">Capitella teleta</name>
    <name type="common">Polychaete worm</name>
    <dbReference type="NCBI Taxonomy" id="283909"/>
    <lineage>
        <taxon>Eukaryota</taxon>
        <taxon>Metazoa</taxon>
        <taxon>Spiralia</taxon>
        <taxon>Lophotrochozoa</taxon>
        <taxon>Annelida</taxon>
        <taxon>Polychaeta</taxon>
        <taxon>Sedentaria</taxon>
        <taxon>Scolecida</taxon>
        <taxon>Capitellidae</taxon>
        <taxon>Capitella</taxon>
    </lineage>
</organism>
<dbReference type="OMA" id="WLACIIL"/>
<dbReference type="GO" id="GO:0033627">
    <property type="term" value="P:cell adhesion mediated by integrin"/>
    <property type="evidence" value="ECO:0007669"/>
    <property type="project" value="TreeGrafter"/>
</dbReference>
<feature type="chain" id="PRO_5008786663" evidence="2">
    <location>
        <begin position="19"/>
        <end position="160"/>
    </location>
</feature>
<reference evidence="3 5" key="2">
    <citation type="journal article" date="2013" name="Nature">
        <title>Insights into bilaterian evolution from three spiralian genomes.</title>
        <authorList>
            <person name="Simakov O."/>
            <person name="Marletaz F."/>
            <person name="Cho S.J."/>
            <person name="Edsinger-Gonzales E."/>
            <person name="Havlak P."/>
            <person name="Hellsten U."/>
            <person name="Kuo D.H."/>
            <person name="Larsson T."/>
            <person name="Lv J."/>
            <person name="Arendt D."/>
            <person name="Savage R."/>
            <person name="Osoegawa K."/>
            <person name="de Jong P."/>
            <person name="Grimwood J."/>
            <person name="Chapman J.A."/>
            <person name="Shapiro H."/>
            <person name="Aerts A."/>
            <person name="Otillar R.P."/>
            <person name="Terry A.Y."/>
            <person name="Boore J.L."/>
            <person name="Grigoriev I.V."/>
            <person name="Lindberg D.R."/>
            <person name="Seaver E.C."/>
            <person name="Weisblat D.A."/>
            <person name="Putnam N.H."/>
            <person name="Rokhsar D.S."/>
        </authorList>
    </citation>
    <scope>NUCLEOTIDE SEQUENCE</scope>
    <source>
        <strain evidence="3 5">I ESC-2004</strain>
    </source>
</reference>
<feature type="repeat" description="FG-GAP" evidence="1">
    <location>
        <begin position="23"/>
        <end position="88"/>
    </location>
</feature>
<dbReference type="AlphaFoldDB" id="R7T538"/>
<dbReference type="HOGENOM" id="CLU_1943385_0_0_1"/>
<dbReference type="GO" id="GO:0009897">
    <property type="term" value="C:external side of plasma membrane"/>
    <property type="evidence" value="ECO:0007669"/>
    <property type="project" value="TreeGrafter"/>
</dbReference>
<evidence type="ECO:0000256" key="2">
    <source>
        <dbReference type="SAM" id="SignalP"/>
    </source>
</evidence>
<evidence type="ECO:0000256" key="1">
    <source>
        <dbReference type="PROSITE-ProRule" id="PRU00803"/>
    </source>
</evidence>
<dbReference type="GO" id="GO:0005178">
    <property type="term" value="F:integrin binding"/>
    <property type="evidence" value="ECO:0007669"/>
    <property type="project" value="TreeGrafter"/>
</dbReference>
<evidence type="ECO:0000313" key="5">
    <source>
        <dbReference type="Proteomes" id="UP000014760"/>
    </source>
</evidence>
<dbReference type="PANTHER" id="PTHR23220">
    <property type="entry name" value="INTEGRIN ALPHA"/>
    <property type="match status" value="1"/>
</dbReference>
<dbReference type="GO" id="GO:0098609">
    <property type="term" value="P:cell-cell adhesion"/>
    <property type="evidence" value="ECO:0007669"/>
    <property type="project" value="TreeGrafter"/>
</dbReference>
<keyword evidence="2" id="KW-0732">Signal</keyword>
<gene>
    <name evidence="3" type="ORF">CAPTEDRAFT_135202</name>
</gene>
<dbReference type="EMBL" id="AMQN01033513">
    <property type="status" value="NOT_ANNOTATED_CDS"/>
    <property type="molecule type" value="Genomic_DNA"/>
</dbReference>
<dbReference type="InterPro" id="IPR028994">
    <property type="entry name" value="Integrin_alpha_N"/>
</dbReference>
<dbReference type="EnsemblMetazoa" id="CapteT135202">
    <property type="protein sequence ID" value="CapteP135202"/>
    <property type="gene ID" value="CapteG135202"/>
</dbReference>
<protein>
    <submittedName>
        <fullName evidence="3 4">Uncharacterized protein</fullName>
    </submittedName>
</protein>
<reference evidence="4" key="3">
    <citation type="submission" date="2015-06" db="UniProtKB">
        <authorList>
            <consortium name="EnsemblMetazoa"/>
        </authorList>
    </citation>
    <scope>IDENTIFICATION</scope>
</reference>
<dbReference type="EMBL" id="KB311877">
    <property type="protein sequence ID" value="ELT88297.1"/>
    <property type="molecule type" value="Genomic_DNA"/>
</dbReference>
<proteinExistence type="predicted"/>
<evidence type="ECO:0000313" key="4">
    <source>
        <dbReference type="EnsemblMetazoa" id="CapteP135202"/>
    </source>
</evidence>
<keyword evidence="5" id="KW-1185">Reference proteome</keyword>
<dbReference type="SUPFAM" id="SSF69318">
    <property type="entry name" value="Integrin alpha N-terminal domain"/>
    <property type="match status" value="1"/>
</dbReference>
<dbReference type="GO" id="GO:0007229">
    <property type="term" value="P:integrin-mediated signaling pathway"/>
    <property type="evidence" value="ECO:0007669"/>
    <property type="project" value="TreeGrafter"/>
</dbReference>
<sequence>MDSPRLFWGLLCFLCVLAAECFNVDVEHAQVFQGPQKSYFGFSVDHYFNGSGVHKILVGAPEAQTNQPDVDRGGAIYECMMSNPNCSQLVFDSQGDHIQKSEGRRFYDESKSRQWFGATVTTSGDHRTVMVRAHTPEDCVGHIIYSALYRGVLLGMFTSP</sequence>
<dbReference type="GO" id="GO:0008305">
    <property type="term" value="C:integrin complex"/>
    <property type="evidence" value="ECO:0007669"/>
    <property type="project" value="TreeGrafter"/>
</dbReference>
<evidence type="ECO:0000313" key="3">
    <source>
        <dbReference type="EMBL" id="ELT88297.1"/>
    </source>
</evidence>
<dbReference type="GO" id="GO:0007160">
    <property type="term" value="P:cell-matrix adhesion"/>
    <property type="evidence" value="ECO:0007669"/>
    <property type="project" value="TreeGrafter"/>
</dbReference>
<feature type="signal peptide" evidence="2">
    <location>
        <begin position="1"/>
        <end position="18"/>
    </location>
</feature>
<dbReference type="Gene3D" id="2.130.10.130">
    <property type="entry name" value="Integrin alpha, N-terminal"/>
    <property type="match status" value="1"/>
</dbReference>
<dbReference type="Proteomes" id="UP000014760">
    <property type="component" value="Unassembled WGS sequence"/>
</dbReference>
<name>R7T538_CAPTE</name>
<dbReference type="STRING" id="283909.R7T538"/>
<dbReference type="OrthoDB" id="5317514at2759"/>
<accession>R7T538</accession>
<dbReference type="InterPro" id="IPR013519">
    <property type="entry name" value="Int_alpha_beta-p"/>
</dbReference>
<reference evidence="5" key="1">
    <citation type="submission" date="2012-12" db="EMBL/GenBank/DDBJ databases">
        <authorList>
            <person name="Hellsten U."/>
            <person name="Grimwood J."/>
            <person name="Chapman J.A."/>
            <person name="Shapiro H."/>
            <person name="Aerts A."/>
            <person name="Otillar R.P."/>
            <person name="Terry A.Y."/>
            <person name="Boore J.L."/>
            <person name="Simakov O."/>
            <person name="Marletaz F."/>
            <person name="Cho S.-J."/>
            <person name="Edsinger-Gonzales E."/>
            <person name="Havlak P."/>
            <person name="Kuo D.-H."/>
            <person name="Larsson T."/>
            <person name="Lv J."/>
            <person name="Arendt D."/>
            <person name="Savage R."/>
            <person name="Osoegawa K."/>
            <person name="de Jong P."/>
            <person name="Lindberg D.R."/>
            <person name="Seaver E.C."/>
            <person name="Weisblat D.A."/>
            <person name="Putnam N.H."/>
            <person name="Grigoriev I.V."/>
            <person name="Rokhsar D.S."/>
        </authorList>
    </citation>
    <scope>NUCLEOTIDE SEQUENCE</scope>
    <source>
        <strain evidence="5">I ESC-2004</strain>
    </source>
</reference>
<dbReference type="SMART" id="SM00191">
    <property type="entry name" value="Int_alpha"/>
    <property type="match status" value="1"/>
</dbReference>
<dbReference type="PANTHER" id="PTHR23220:SF122">
    <property type="entry name" value="INTEGRIN ALPHA-PS1"/>
    <property type="match status" value="1"/>
</dbReference>
<dbReference type="PROSITE" id="PS51470">
    <property type="entry name" value="FG_GAP"/>
    <property type="match status" value="1"/>
</dbReference>